<comment type="subcellular location">
    <subcellularLocation>
        <location evidence="1">Membrane</location>
        <topology evidence="1">Multi-pass membrane protein</topology>
    </subcellularLocation>
</comment>
<dbReference type="InterPro" id="IPR002524">
    <property type="entry name" value="Cation_efflux"/>
</dbReference>
<dbReference type="InterPro" id="IPR058533">
    <property type="entry name" value="Cation_efflux_TM"/>
</dbReference>
<evidence type="ECO:0000256" key="6">
    <source>
        <dbReference type="ARBA" id="ARBA00023065"/>
    </source>
</evidence>
<name>A0A1I6AR95_9BACI</name>
<feature type="transmembrane region" description="Helical" evidence="8">
    <location>
        <begin position="83"/>
        <end position="102"/>
    </location>
</feature>
<dbReference type="Pfam" id="PF16916">
    <property type="entry name" value="ZT_dimer"/>
    <property type="match status" value="1"/>
</dbReference>
<dbReference type="InterPro" id="IPR050681">
    <property type="entry name" value="CDF/SLC30A"/>
</dbReference>
<keyword evidence="3" id="KW-0813">Transport</keyword>
<keyword evidence="4 8" id="KW-0812">Transmembrane</keyword>
<dbReference type="EMBL" id="FOXX01000007">
    <property type="protein sequence ID" value="SFQ71220.1"/>
    <property type="molecule type" value="Genomic_DNA"/>
</dbReference>
<evidence type="ECO:0000313" key="12">
    <source>
        <dbReference type="Proteomes" id="UP000182762"/>
    </source>
</evidence>
<comment type="caution">
    <text evidence="11">The sequence shown here is derived from an EMBL/GenBank/DDBJ whole genome shotgun (WGS) entry which is preliminary data.</text>
</comment>
<keyword evidence="6" id="KW-0406">Ion transport</keyword>
<evidence type="ECO:0000259" key="10">
    <source>
        <dbReference type="Pfam" id="PF16916"/>
    </source>
</evidence>
<reference evidence="11 12" key="1">
    <citation type="submission" date="2016-10" db="EMBL/GenBank/DDBJ databases">
        <authorList>
            <person name="Varghese N."/>
            <person name="Submissions S."/>
        </authorList>
    </citation>
    <scope>NUCLEOTIDE SEQUENCE [LARGE SCALE GENOMIC DNA]</scope>
    <source>
        <strain evidence="11 12">DSM 13796</strain>
    </source>
</reference>
<evidence type="ECO:0000256" key="5">
    <source>
        <dbReference type="ARBA" id="ARBA00022989"/>
    </source>
</evidence>
<dbReference type="InterPro" id="IPR036837">
    <property type="entry name" value="Cation_efflux_CTD_sf"/>
</dbReference>
<dbReference type="PANTHER" id="PTHR11562">
    <property type="entry name" value="CATION EFFLUX PROTEIN/ ZINC TRANSPORTER"/>
    <property type="match status" value="1"/>
</dbReference>
<evidence type="ECO:0000256" key="1">
    <source>
        <dbReference type="ARBA" id="ARBA00004141"/>
    </source>
</evidence>
<dbReference type="Gene3D" id="1.20.1510.10">
    <property type="entry name" value="Cation efflux protein transmembrane domain"/>
    <property type="match status" value="1"/>
</dbReference>
<keyword evidence="12" id="KW-1185">Reference proteome</keyword>
<dbReference type="Pfam" id="PF01545">
    <property type="entry name" value="Cation_efflux"/>
    <property type="match status" value="1"/>
</dbReference>
<evidence type="ECO:0000313" key="11">
    <source>
        <dbReference type="EMBL" id="SFQ71220.1"/>
    </source>
</evidence>
<dbReference type="GeneID" id="93711535"/>
<proteinExistence type="inferred from homology"/>
<sequence length="295" mass="32560">MGHDHSHHHTNNKKALTLSFFLISFYLVVEVIGGIMTNSLALLSDAGHMLSDAVSLGLSLFAIKVGEKKATNTKTYGYKRFEILVAFLNGLALIFISLYILWEAFHRLLTSPEVMSTGMIIISSVGLVVNIVAAFLLMKGDHHDNLNVRSAFLHVLGDLLGSIGAIVAAVLILLFGWNWADPVASIIVACLVIVSGVRVTRDSFHVLMEGTPSNLNTEKIKEKLLTIDGIKEVQDLHIWSISSDFPALSCHIVVEDFNRYEQIMTESKHILSHAFHIEHTTIQVDKHQGICGHCN</sequence>
<dbReference type="InterPro" id="IPR027470">
    <property type="entry name" value="Cation_efflux_CTD"/>
</dbReference>
<dbReference type="PANTHER" id="PTHR11562:SF17">
    <property type="entry name" value="RE54080P-RELATED"/>
    <property type="match status" value="1"/>
</dbReference>
<evidence type="ECO:0000256" key="8">
    <source>
        <dbReference type="SAM" id="Phobius"/>
    </source>
</evidence>
<comment type="similarity">
    <text evidence="2">Belongs to the cation diffusion facilitator (CDF) transporter (TC 2.A.4) family. SLC30A subfamily.</text>
</comment>
<dbReference type="NCBIfam" id="TIGR01297">
    <property type="entry name" value="CDF"/>
    <property type="match status" value="1"/>
</dbReference>
<dbReference type="Proteomes" id="UP000182762">
    <property type="component" value="Unassembled WGS sequence"/>
</dbReference>
<dbReference type="RefSeq" id="WP_061803214.1">
    <property type="nucleotide sequence ID" value="NZ_FOXX01000007.1"/>
</dbReference>
<keyword evidence="5 8" id="KW-1133">Transmembrane helix</keyword>
<feature type="transmembrane region" description="Helical" evidence="8">
    <location>
        <begin position="183"/>
        <end position="200"/>
    </location>
</feature>
<evidence type="ECO:0000259" key="9">
    <source>
        <dbReference type="Pfam" id="PF01545"/>
    </source>
</evidence>
<protein>
    <submittedName>
        <fullName evidence="11">Cobalt-zinc-cadmium efflux system protein</fullName>
    </submittedName>
</protein>
<dbReference type="SUPFAM" id="SSF161111">
    <property type="entry name" value="Cation efflux protein transmembrane domain-like"/>
    <property type="match status" value="1"/>
</dbReference>
<organism evidence="11 12">
    <name type="scientific">Priestia endophytica DSM 13796</name>
    <dbReference type="NCBI Taxonomy" id="1121089"/>
    <lineage>
        <taxon>Bacteria</taxon>
        <taxon>Bacillati</taxon>
        <taxon>Bacillota</taxon>
        <taxon>Bacilli</taxon>
        <taxon>Bacillales</taxon>
        <taxon>Bacillaceae</taxon>
        <taxon>Priestia</taxon>
    </lineage>
</organism>
<evidence type="ECO:0000256" key="3">
    <source>
        <dbReference type="ARBA" id="ARBA00022448"/>
    </source>
</evidence>
<dbReference type="SUPFAM" id="SSF160240">
    <property type="entry name" value="Cation efflux protein cytoplasmic domain-like"/>
    <property type="match status" value="1"/>
</dbReference>
<gene>
    <name evidence="11" type="ORF">SAMN02745910_02911</name>
</gene>
<dbReference type="InterPro" id="IPR027469">
    <property type="entry name" value="Cation_efflux_TMD_sf"/>
</dbReference>
<feature type="transmembrane region" description="Helical" evidence="8">
    <location>
        <begin position="15"/>
        <end position="36"/>
    </location>
</feature>
<accession>A0A1I6AR95</accession>
<evidence type="ECO:0000256" key="7">
    <source>
        <dbReference type="ARBA" id="ARBA00023136"/>
    </source>
</evidence>
<evidence type="ECO:0000256" key="2">
    <source>
        <dbReference type="ARBA" id="ARBA00008873"/>
    </source>
</evidence>
<feature type="domain" description="Cation efflux protein transmembrane" evidence="9">
    <location>
        <begin position="16"/>
        <end position="208"/>
    </location>
</feature>
<keyword evidence="7 8" id="KW-0472">Membrane</keyword>
<feature type="transmembrane region" description="Helical" evidence="8">
    <location>
        <begin position="114"/>
        <end position="138"/>
    </location>
</feature>
<feature type="transmembrane region" description="Helical" evidence="8">
    <location>
        <begin position="150"/>
        <end position="177"/>
    </location>
</feature>
<feature type="domain" description="Cation efflux protein cytoplasmic" evidence="10">
    <location>
        <begin position="212"/>
        <end position="286"/>
    </location>
</feature>
<evidence type="ECO:0000256" key="4">
    <source>
        <dbReference type="ARBA" id="ARBA00022692"/>
    </source>
</evidence>